<keyword evidence="2" id="KW-1185">Reference proteome</keyword>
<gene>
    <name evidence="1" type="ORF">ORV05_04890</name>
</gene>
<name>A0ABY7B648_9PSEU</name>
<sequence>MSEFDITELSVCTVCIHLIANGEFDDGTDAAEKCAEGQAKIWGENAIHLVAGGHVEDCDGSEPCGCTEPWFSWSSCDGCGETLGGDRFHAAALIPQTA</sequence>
<evidence type="ECO:0000313" key="1">
    <source>
        <dbReference type="EMBL" id="WAL67128.1"/>
    </source>
</evidence>
<proteinExistence type="predicted"/>
<evidence type="ECO:0000313" key="2">
    <source>
        <dbReference type="Proteomes" id="UP001163203"/>
    </source>
</evidence>
<dbReference type="Proteomes" id="UP001163203">
    <property type="component" value="Chromosome"/>
</dbReference>
<dbReference type="EMBL" id="CP113836">
    <property type="protein sequence ID" value="WAL67128.1"/>
    <property type="molecule type" value="Genomic_DNA"/>
</dbReference>
<protein>
    <submittedName>
        <fullName evidence="1">Uncharacterized protein</fullName>
    </submittedName>
</protein>
<reference evidence="1" key="1">
    <citation type="submission" date="2022-11" db="EMBL/GenBank/DDBJ databases">
        <authorList>
            <person name="Mo P."/>
        </authorList>
    </citation>
    <scope>NUCLEOTIDE SEQUENCE</scope>
    <source>
        <strain evidence="1">HUAS 11-8</strain>
    </source>
</reference>
<dbReference type="RefSeq" id="WP_268757255.1">
    <property type="nucleotide sequence ID" value="NZ_CP113836.1"/>
</dbReference>
<accession>A0ABY7B648</accession>
<organism evidence="1 2">
    <name type="scientific">Amycolatopsis cynarae</name>
    <dbReference type="NCBI Taxonomy" id="2995223"/>
    <lineage>
        <taxon>Bacteria</taxon>
        <taxon>Bacillati</taxon>
        <taxon>Actinomycetota</taxon>
        <taxon>Actinomycetes</taxon>
        <taxon>Pseudonocardiales</taxon>
        <taxon>Pseudonocardiaceae</taxon>
        <taxon>Amycolatopsis</taxon>
    </lineage>
</organism>